<dbReference type="Proteomes" id="UP000004931">
    <property type="component" value="Unassembled WGS sequence"/>
</dbReference>
<dbReference type="GO" id="GO:0042834">
    <property type="term" value="F:peptidoglycan binding"/>
    <property type="evidence" value="ECO:0007669"/>
    <property type="project" value="InterPro"/>
</dbReference>
<dbReference type="STRING" id="247633.GP2143_11504"/>
<dbReference type="PROSITE" id="PS51724">
    <property type="entry name" value="SPOR"/>
    <property type="match status" value="1"/>
</dbReference>
<accession>A0YHE9</accession>
<proteinExistence type="predicted"/>
<gene>
    <name evidence="3" type="ORF">GP2143_11504</name>
</gene>
<evidence type="ECO:0000256" key="1">
    <source>
        <dbReference type="SAM" id="MobiDB-lite"/>
    </source>
</evidence>
<evidence type="ECO:0000313" key="4">
    <source>
        <dbReference type="Proteomes" id="UP000004931"/>
    </source>
</evidence>
<feature type="region of interest" description="Disordered" evidence="1">
    <location>
        <begin position="1"/>
        <end position="35"/>
    </location>
</feature>
<sequence>MSSPKGTAPLPQGSLQAQQAMSKAHWRCDGDTDKRWHCRDESNPISKVFSSDELTQPPVELIATTAAPIIPSEPAEVAPKSVDTVDPQSMAVTAVNLDEVPDNHFAVQLIAAKNRQGIATYRQSHPDQQTIELQTVVNQDPWYILLLGIYPSQEAAKSAIKAMSPAPSADPWIRSMGPLKQSIASGQ</sequence>
<dbReference type="EMBL" id="AAVT01000016">
    <property type="protein sequence ID" value="EAW29737.1"/>
    <property type="molecule type" value="Genomic_DNA"/>
</dbReference>
<keyword evidence="4" id="KW-1185">Reference proteome</keyword>
<evidence type="ECO:0000259" key="2">
    <source>
        <dbReference type="PROSITE" id="PS51724"/>
    </source>
</evidence>
<dbReference type="Pfam" id="PF05036">
    <property type="entry name" value="SPOR"/>
    <property type="match status" value="1"/>
</dbReference>
<feature type="compositionally biased region" description="Basic and acidic residues" evidence="1">
    <location>
        <begin position="26"/>
        <end position="35"/>
    </location>
</feature>
<dbReference type="AlphaFoldDB" id="A0YHE9"/>
<feature type="domain" description="SPOR" evidence="2">
    <location>
        <begin position="99"/>
        <end position="176"/>
    </location>
</feature>
<comment type="caution">
    <text evidence="3">The sequence shown here is derived from an EMBL/GenBank/DDBJ whole genome shotgun (WGS) entry which is preliminary data.</text>
</comment>
<reference evidence="3 4" key="1">
    <citation type="journal article" date="2010" name="J. Bacteriol.">
        <title>Genome sequence of the oligotrophic marine Gammaproteobacterium HTCC2143, isolated from the Oregon Coast.</title>
        <authorList>
            <person name="Oh H.M."/>
            <person name="Kang I."/>
            <person name="Ferriera S."/>
            <person name="Giovannoni S.J."/>
            <person name="Cho J.C."/>
        </authorList>
    </citation>
    <scope>NUCLEOTIDE SEQUENCE [LARGE SCALE GENOMIC DNA]</scope>
    <source>
        <strain evidence="3 4">HTCC2143</strain>
    </source>
</reference>
<organism evidence="3 4">
    <name type="scientific">marine gamma proteobacterium HTCC2143</name>
    <dbReference type="NCBI Taxonomy" id="247633"/>
    <lineage>
        <taxon>Bacteria</taxon>
        <taxon>Pseudomonadati</taxon>
        <taxon>Pseudomonadota</taxon>
        <taxon>Gammaproteobacteria</taxon>
        <taxon>Cellvibrionales</taxon>
        <taxon>Spongiibacteraceae</taxon>
        <taxon>BD1-7 clade</taxon>
    </lineage>
</organism>
<dbReference type="InterPro" id="IPR036680">
    <property type="entry name" value="SPOR-like_sf"/>
</dbReference>
<evidence type="ECO:0000313" key="3">
    <source>
        <dbReference type="EMBL" id="EAW29737.1"/>
    </source>
</evidence>
<dbReference type="Gene3D" id="3.30.70.1070">
    <property type="entry name" value="Sporulation related repeat"/>
    <property type="match status" value="1"/>
</dbReference>
<name>A0YHE9_9GAMM</name>
<protein>
    <recommendedName>
        <fullName evidence="2">SPOR domain-containing protein</fullName>
    </recommendedName>
</protein>
<dbReference type="InterPro" id="IPR007730">
    <property type="entry name" value="SPOR-like_dom"/>
</dbReference>